<dbReference type="Gene3D" id="3.40.50.10810">
    <property type="entry name" value="Tandem AAA-ATPase domain"/>
    <property type="match status" value="1"/>
</dbReference>
<keyword evidence="2" id="KW-0347">Helicase</keyword>
<dbReference type="PANTHER" id="PTHR45629:SF7">
    <property type="entry name" value="DNA EXCISION REPAIR PROTEIN ERCC-6-RELATED"/>
    <property type="match status" value="1"/>
</dbReference>
<dbReference type="InterPro" id="IPR000330">
    <property type="entry name" value="SNF2_N"/>
</dbReference>
<evidence type="ECO:0000259" key="1">
    <source>
        <dbReference type="Pfam" id="PF00176"/>
    </source>
</evidence>
<feature type="domain" description="SNF2 N-terminal" evidence="1">
    <location>
        <begin position="7"/>
        <end position="105"/>
    </location>
</feature>
<dbReference type="InterPro" id="IPR038718">
    <property type="entry name" value="SNF2-like_sf"/>
</dbReference>
<dbReference type="PANTHER" id="PTHR45629">
    <property type="entry name" value="SNF2/RAD54 FAMILY MEMBER"/>
    <property type="match status" value="1"/>
</dbReference>
<accession>A0A139PEV5</accession>
<dbReference type="InterPro" id="IPR050496">
    <property type="entry name" value="SNF2_RAD54_helicase_repair"/>
</dbReference>
<gene>
    <name evidence="2" type="ORF">SORDD16_00532</name>
</gene>
<keyword evidence="2" id="KW-0067">ATP-binding</keyword>
<evidence type="ECO:0000313" key="3">
    <source>
        <dbReference type="Proteomes" id="UP000072653"/>
    </source>
</evidence>
<name>A0A139PEV5_STROR</name>
<dbReference type="GO" id="GO:0005524">
    <property type="term" value="F:ATP binding"/>
    <property type="evidence" value="ECO:0007669"/>
    <property type="project" value="InterPro"/>
</dbReference>
<sequence length="117" mass="13672">MTSQVTEDSRVLILAPSGLIYNWADEFRKFAPQLDLAVVHGLKANREAILSENHQIYVTSYATFRQDSELYQEMAFDFLFLDEAQVMKMPKPRLLRVCDSLWYQQSLLYQVHPSKII</sequence>
<evidence type="ECO:0000313" key="2">
    <source>
        <dbReference type="EMBL" id="KXT87803.1"/>
    </source>
</evidence>
<keyword evidence="2" id="KW-0378">Hydrolase</keyword>
<dbReference type="Proteomes" id="UP000072653">
    <property type="component" value="Unassembled WGS sequence"/>
</dbReference>
<dbReference type="PATRIC" id="fig|1303.79.peg.580"/>
<protein>
    <submittedName>
        <fullName evidence="2">SWF/SNF family helicase</fullName>
    </submittedName>
</protein>
<comment type="caution">
    <text evidence="2">The sequence shown here is derived from an EMBL/GenBank/DDBJ whole genome shotgun (WGS) entry which is preliminary data.</text>
</comment>
<dbReference type="GO" id="GO:0004386">
    <property type="term" value="F:helicase activity"/>
    <property type="evidence" value="ECO:0007669"/>
    <property type="project" value="UniProtKB-KW"/>
</dbReference>
<keyword evidence="2" id="KW-0547">Nucleotide-binding</keyword>
<dbReference type="SUPFAM" id="SSF52540">
    <property type="entry name" value="P-loop containing nucleoside triphosphate hydrolases"/>
    <property type="match status" value="1"/>
</dbReference>
<organism evidence="2 3">
    <name type="scientific">Streptococcus oralis</name>
    <dbReference type="NCBI Taxonomy" id="1303"/>
    <lineage>
        <taxon>Bacteria</taxon>
        <taxon>Bacillati</taxon>
        <taxon>Bacillota</taxon>
        <taxon>Bacilli</taxon>
        <taxon>Lactobacillales</taxon>
        <taxon>Streptococcaceae</taxon>
        <taxon>Streptococcus</taxon>
    </lineage>
</organism>
<dbReference type="EMBL" id="LQOB01000034">
    <property type="protein sequence ID" value="KXT87803.1"/>
    <property type="molecule type" value="Genomic_DNA"/>
</dbReference>
<dbReference type="InterPro" id="IPR027417">
    <property type="entry name" value="P-loop_NTPase"/>
</dbReference>
<dbReference type="AlphaFoldDB" id="A0A139PEV5"/>
<reference evidence="2 3" key="1">
    <citation type="submission" date="2016-01" db="EMBL/GenBank/DDBJ databases">
        <title>Highly variable Streptococcus oralis are common among viridans streptococci isolated from primates.</title>
        <authorList>
            <person name="Denapaite D."/>
            <person name="Rieger M."/>
            <person name="Koendgen S."/>
            <person name="Brueckner R."/>
            <person name="Ochigava I."/>
            <person name="Kappeler P."/>
            <person name="Maetz-Rensing K."/>
            <person name="Leendertz F."/>
            <person name="Hakenbeck R."/>
        </authorList>
    </citation>
    <scope>NUCLEOTIDE SEQUENCE [LARGE SCALE GENOMIC DNA]</scope>
    <source>
        <strain evidence="2 3">DD16</strain>
    </source>
</reference>
<dbReference type="Pfam" id="PF00176">
    <property type="entry name" value="SNF2-rel_dom"/>
    <property type="match status" value="1"/>
</dbReference>
<proteinExistence type="predicted"/>